<evidence type="ECO:0000256" key="1">
    <source>
        <dbReference type="SAM" id="MobiDB-lite"/>
    </source>
</evidence>
<dbReference type="AlphaFoldDB" id="A0A8S1FBH8"/>
<organism evidence="2 3">
    <name type="scientific">Caenorhabditis bovis</name>
    <dbReference type="NCBI Taxonomy" id="2654633"/>
    <lineage>
        <taxon>Eukaryota</taxon>
        <taxon>Metazoa</taxon>
        <taxon>Ecdysozoa</taxon>
        <taxon>Nematoda</taxon>
        <taxon>Chromadorea</taxon>
        <taxon>Rhabditida</taxon>
        <taxon>Rhabditina</taxon>
        <taxon>Rhabditomorpha</taxon>
        <taxon>Rhabditoidea</taxon>
        <taxon>Rhabditidae</taxon>
        <taxon>Peloderinae</taxon>
        <taxon>Caenorhabditis</taxon>
    </lineage>
</organism>
<gene>
    <name evidence="2" type="ORF">CBOVIS_LOCUS11229</name>
</gene>
<dbReference type="OrthoDB" id="5831839at2759"/>
<keyword evidence="3" id="KW-1185">Reference proteome</keyword>
<proteinExistence type="predicted"/>
<evidence type="ECO:0000313" key="2">
    <source>
        <dbReference type="EMBL" id="CAB3409596.1"/>
    </source>
</evidence>
<dbReference type="PANTHER" id="PTHR31430">
    <property type="entry name" value="PROTEIN CBG22332-RELATED"/>
    <property type="match status" value="1"/>
</dbReference>
<reference evidence="2 3" key="1">
    <citation type="submission" date="2020-04" db="EMBL/GenBank/DDBJ databases">
        <authorList>
            <person name="Laetsch R D."/>
            <person name="Stevens L."/>
            <person name="Kumar S."/>
            <person name="Blaxter L. M."/>
        </authorList>
    </citation>
    <scope>NUCLEOTIDE SEQUENCE [LARGE SCALE GENOMIC DNA]</scope>
</reference>
<evidence type="ECO:0008006" key="4">
    <source>
        <dbReference type="Google" id="ProtNLM"/>
    </source>
</evidence>
<evidence type="ECO:0000313" key="3">
    <source>
        <dbReference type="Proteomes" id="UP000494206"/>
    </source>
</evidence>
<feature type="compositionally biased region" description="Polar residues" evidence="1">
    <location>
        <begin position="10"/>
        <end position="20"/>
    </location>
</feature>
<dbReference type="Proteomes" id="UP000494206">
    <property type="component" value="Unassembled WGS sequence"/>
</dbReference>
<feature type="compositionally biased region" description="Basic and acidic residues" evidence="1">
    <location>
        <begin position="27"/>
        <end position="42"/>
    </location>
</feature>
<comment type="caution">
    <text evidence="2">The sequence shown here is derived from an EMBL/GenBank/DDBJ whole genome shotgun (WGS) entry which is preliminary data.</text>
</comment>
<dbReference type="PANTHER" id="PTHR31430:SF3">
    <property type="entry name" value="KINESIN MOTOR DOMAIN-CONTAINING PROTEIN"/>
    <property type="match status" value="1"/>
</dbReference>
<accession>A0A8S1FBH8</accession>
<dbReference type="EMBL" id="CADEPM010000008">
    <property type="protein sequence ID" value="CAB3409596.1"/>
    <property type="molecule type" value="Genomic_DNA"/>
</dbReference>
<name>A0A8S1FBH8_9PELO</name>
<sequence length="378" mass="42808">MHDVEACESNGPTATESSNLKIAGELNNDKTKNNNKGPEDALNRLVPPILEDFKMIAKTAELRVAYDAPTNQTTYTYTLCWEDDVKRRDDYRIKSASMLSEFDVHPVMAVCDGPCRKAFPSNKLNTIGRCGHYLCEACYGIVTNSDGTKGCSSFACNWQGQSKTDAMKAYETEICRKQRQRANDMQKRGLDVKPASVYSNTNIHTSNSKRTFLKTDRSTGYDVLTETDFSTSQESKSVTIIEENDSEQGTRNMDIVYPGHTEMIIAKLIVIEKNQYNAVLRIHTRMEVATSMGIMKAITLMLLDKKKSPRQYLNSGVPYYVEPQKDGTKKLKRIKNKEFETFHLYDFPQIHDHVYFVLDTIGYVNNGGPVQISLNYDD</sequence>
<feature type="region of interest" description="Disordered" evidence="1">
    <location>
        <begin position="1"/>
        <end position="42"/>
    </location>
</feature>
<protein>
    <recommendedName>
        <fullName evidence="4">RING-type domain-containing protein</fullName>
    </recommendedName>
</protein>